<dbReference type="AlphaFoldDB" id="A0AAD2FF98"/>
<gene>
    <name evidence="2" type="ORF">CYCCA115_LOCUS3961</name>
</gene>
<organism evidence="2 3">
    <name type="scientific">Cylindrotheca closterium</name>
    <dbReference type="NCBI Taxonomy" id="2856"/>
    <lineage>
        <taxon>Eukaryota</taxon>
        <taxon>Sar</taxon>
        <taxon>Stramenopiles</taxon>
        <taxon>Ochrophyta</taxon>
        <taxon>Bacillariophyta</taxon>
        <taxon>Bacillariophyceae</taxon>
        <taxon>Bacillariophycidae</taxon>
        <taxon>Bacillariales</taxon>
        <taxon>Bacillariaceae</taxon>
        <taxon>Cylindrotheca</taxon>
    </lineage>
</organism>
<evidence type="ECO:0000256" key="1">
    <source>
        <dbReference type="SAM" id="MobiDB-lite"/>
    </source>
</evidence>
<reference evidence="2" key="1">
    <citation type="submission" date="2023-08" db="EMBL/GenBank/DDBJ databases">
        <authorList>
            <person name="Audoor S."/>
            <person name="Bilcke G."/>
        </authorList>
    </citation>
    <scope>NUCLEOTIDE SEQUENCE</scope>
</reference>
<evidence type="ECO:0000313" key="2">
    <source>
        <dbReference type="EMBL" id="CAJ1934620.1"/>
    </source>
</evidence>
<keyword evidence="3" id="KW-1185">Reference proteome</keyword>
<protein>
    <submittedName>
        <fullName evidence="2">Uncharacterized protein</fullName>
    </submittedName>
</protein>
<dbReference type="Proteomes" id="UP001295423">
    <property type="component" value="Unassembled WGS sequence"/>
</dbReference>
<proteinExistence type="predicted"/>
<feature type="region of interest" description="Disordered" evidence="1">
    <location>
        <begin position="228"/>
        <end position="248"/>
    </location>
</feature>
<evidence type="ECO:0000313" key="3">
    <source>
        <dbReference type="Proteomes" id="UP001295423"/>
    </source>
</evidence>
<accession>A0AAD2FF98</accession>
<dbReference type="EMBL" id="CAKOGP040000347">
    <property type="protein sequence ID" value="CAJ1934620.1"/>
    <property type="molecule type" value="Genomic_DNA"/>
</dbReference>
<name>A0AAD2FF98_9STRA</name>
<sequence length="306" mass="33584">MCVTIIQKETDLSTAEYLGHNEGAHWVGDKNDIKGNTGPDKFFCGGPTVNFNGIDIPPLVVHSSSGGITPEILTLVEDRLDELNVFPRGNGKPDPVILVDAHGSRLSAKFLNYVFNKAHRWIVLFGLPNGTGFWQVGDSNAQNGNMKAHLVKAKREVLQMRMAKGQRAAISRKDVVPLVTSGWDKSFGHIENNKRACATRGWNPLNRGCLVHPEILRTKVDITSDLTSDQEMPESQDTQYSNGGSQVSTASAVTIPSMNTDGLAGFYLDHISQQRKRMVDQYRLEDPLPLSITGTAVWAWTSIGNS</sequence>
<comment type="caution">
    <text evidence="2">The sequence shown here is derived from an EMBL/GenBank/DDBJ whole genome shotgun (WGS) entry which is preliminary data.</text>
</comment>